<dbReference type="RefSeq" id="WP_072782493.1">
    <property type="nucleotide sequence ID" value="NZ_CP045292.1"/>
</dbReference>
<reference evidence="3 4" key="1">
    <citation type="submission" date="2016-11" db="EMBL/GenBank/DDBJ databases">
        <authorList>
            <person name="Jaros S."/>
            <person name="Januszkiewicz K."/>
            <person name="Wedrychowicz H."/>
        </authorList>
    </citation>
    <scope>NUCLEOTIDE SEQUENCE [LARGE SCALE GENOMIC DNA]</scope>
    <source>
        <strain evidence="3 4">DSM 22807</strain>
    </source>
</reference>
<accession>A0A1M6EWX5</accession>
<dbReference type="Pfam" id="PF04468">
    <property type="entry name" value="PSP1"/>
    <property type="match status" value="1"/>
</dbReference>
<dbReference type="EMBL" id="FQZH01000001">
    <property type="protein sequence ID" value="SHI89889.1"/>
    <property type="molecule type" value="Genomic_DNA"/>
</dbReference>
<gene>
    <name evidence="3" type="ORF">SAMN05444337_1063</name>
</gene>
<feature type="compositionally biased region" description="Basic residues" evidence="1">
    <location>
        <begin position="363"/>
        <end position="376"/>
    </location>
</feature>
<organism evidence="3 4">
    <name type="scientific">Flavobacterium haoranii</name>
    <dbReference type="NCBI Taxonomy" id="683124"/>
    <lineage>
        <taxon>Bacteria</taxon>
        <taxon>Pseudomonadati</taxon>
        <taxon>Bacteroidota</taxon>
        <taxon>Flavobacteriia</taxon>
        <taxon>Flavobacteriales</taxon>
        <taxon>Flavobacteriaceae</taxon>
        <taxon>Flavobacterium</taxon>
    </lineage>
</organism>
<evidence type="ECO:0000259" key="2">
    <source>
        <dbReference type="PROSITE" id="PS51411"/>
    </source>
</evidence>
<dbReference type="GO" id="GO:0005737">
    <property type="term" value="C:cytoplasm"/>
    <property type="evidence" value="ECO:0007669"/>
    <property type="project" value="TreeGrafter"/>
</dbReference>
<dbReference type="STRING" id="683124.SAMN05444337_1063"/>
<dbReference type="InterPro" id="IPR007557">
    <property type="entry name" value="PSP1_C"/>
</dbReference>
<dbReference type="PANTHER" id="PTHR43830">
    <property type="entry name" value="PROTEIN PSP1"/>
    <property type="match status" value="1"/>
</dbReference>
<feature type="compositionally biased region" description="Low complexity" evidence="1">
    <location>
        <begin position="377"/>
        <end position="401"/>
    </location>
</feature>
<evidence type="ECO:0000313" key="4">
    <source>
        <dbReference type="Proteomes" id="UP000184232"/>
    </source>
</evidence>
<dbReference type="InterPro" id="IPR047767">
    <property type="entry name" value="PSP1-like"/>
</dbReference>
<dbReference type="AlphaFoldDB" id="A0A1M6EWX5"/>
<dbReference type="NCBIfam" id="NF041131">
    <property type="entry name" value="RicT_YaaT_fam"/>
    <property type="match status" value="1"/>
</dbReference>
<feature type="domain" description="PSP1 C-terminal" evidence="2">
    <location>
        <begin position="115"/>
        <end position="200"/>
    </location>
</feature>
<evidence type="ECO:0000313" key="3">
    <source>
        <dbReference type="EMBL" id="SHI89889.1"/>
    </source>
</evidence>
<sequence length="401" mass="45482">MACTNCSSGTQDGAPKGCNNKGSCGTGSCNKLTVFDWLSNMSLPQGQESFDVVEVRFKNGRKDFYRNHEKMSLSIGDIVATESSPGHDVGIISLAGELVKVQMKKKKVALDAELLKIYRKATQKDIDIWSEARKREEPVRMRARELAIALNLEMKISDVEFQGDGSKATFYYTANDRVDFRQLIKDFAREFSIRVEMKQVGFRQEASRLGGIGSCGRELCCSTWLTDFRSVNTSAARYQQLSLNPQKLAGQCGKLKCCLNYELDTYLDALQSFPDLETKIKTEKGTAVCQKVDIFKELMWFSYENQPAHWYVLSVAQVKEMLEKNKKNKPVSAIEDFVNETAKEEPKNFQNAVGQDDLNRFDKPKKKNNRNKKRKPNPNNNNNNKKPSNQKNTNTNANKKQ</sequence>
<name>A0A1M6EWX5_9FLAO</name>
<dbReference type="PROSITE" id="PS51411">
    <property type="entry name" value="PSP1_C"/>
    <property type="match status" value="1"/>
</dbReference>
<dbReference type="OrthoDB" id="9779344at2"/>
<evidence type="ECO:0000256" key="1">
    <source>
        <dbReference type="SAM" id="MobiDB-lite"/>
    </source>
</evidence>
<feature type="region of interest" description="Disordered" evidence="1">
    <location>
        <begin position="342"/>
        <end position="401"/>
    </location>
</feature>
<dbReference type="PANTHER" id="PTHR43830:SF3">
    <property type="entry name" value="PROTEIN PSP1"/>
    <property type="match status" value="1"/>
</dbReference>
<protein>
    <submittedName>
        <fullName evidence="3">Cell fate regulator YaaT, PSP1 superfamily (Controls sporulation, competence, biofilm development)</fullName>
    </submittedName>
</protein>
<dbReference type="Proteomes" id="UP000184232">
    <property type="component" value="Unassembled WGS sequence"/>
</dbReference>
<keyword evidence="4" id="KW-1185">Reference proteome</keyword>
<proteinExistence type="predicted"/>